<organism evidence="5 6">
    <name type="scientific">Elioraea tepida</name>
    <dbReference type="NCBI Taxonomy" id="2843330"/>
    <lineage>
        <taxon>Bacteria</taxon>
        <taxon>Pseudomonadati</taxon>
        <taxon>Pseudomonadota</taxon>
        <taxon>Alphaproteobacteria</taxon>
        <taxon>Acetobacterales</taxon>
        <taxon>Elioraeaceae</taxon>
        <taxon>Elioraea</taxon>
    </lineage>
</organism>
<keyword evidence="1" id="KW-0805">Transcription regulation</keyword>
<evidence type="ECO:0000256" key="1">
    <source>
        <dbReference type="ARBA" id="ARBA00023015"/>
    </source>
</evidence>
<evidence type="ECO:0000313" key="5">
    <source>
        <dbReference type="EMBL" id="QXM25464.1"/>
    </source>
</evidence>
<dbReference type="PROSITE" id="PS50987">
    <property type="entry name" value="HTH_ARSR_2"/>
    <property type="match status" value="1"/>
</dbReference>
<dbReference type="InterPro" id="IPR018334">
    <property type="entry name" value="ArsR_HTH"/>
</dbReference>
<dbReference type="PANTHER" id="PTHR42912:SF93">
    <property type="entry name" value="N6-ADENOSINE-METHYLTRANSFERASE TMT1A"/>
    <property type="match status" value="1"/>
</dbReference>
<evidence type="ECO:0000259" key="4">
    <source>
        <dbReference type="PROSITE" id="PS50987"/>
    </source>
</evidence>
<name>A0A975YK80_9PROT</name>
<accession>A0A975YK80</accession>
<dbReference type="Pfam" id="PF01022">
    <property type="entry name" value="HTH_5"/>
    <property type="match status" value="1"/>
</dbReference>
<sequence>MDQVLAPLRAIAEPTRLRLVALCAAGEWCVSDLTEILGQSQPRLSRHLKLLCDAGVLVRQPEGANVWFRLAREGPGAALAAAALNALPADDPTRAADRRRAAARAAERAREALAAFRDNPAAWDEMRALDLPARAIEEALLARLPRGRLGRVLDIGCGTGRMIALLGPRAESMLGIDLSRRMLALARTRIAELGLTHCSVRQADMARLPLPDSSFDLVLLCMVLHYADDPAVVLAEAARLVAPGGTVAVIDLAPHGRDDLIRRLAHTIPGIAPAEVARPLEAAGLAVAPPVAIEGALPVLIHLATAPAATPAPRAETRIASVL</sequence>
<keyword evidence="3" id="KW-0804">Transcription</keyword>
<keyword evidence="2" id="KW-0238">DNA-binding</keyword>
<evidence type="ECO:0000256" key="2">
    <source>
        <dbReference type="ARBA" id="ARBA00023125"/>
    </source>
</evidence>
<dbReference type="InterPro" id="IPR050508">
    <property type="entry name" value="Methyltransf_Superfamily"/>
</dbReference>
<dbReference type="Pfam" id="PF08241">
    <property type="entry name" value="Methyltransf_11"/>
    <property type="match status" value="1"/>
</dbReference>
<dbReference type="GO" id="GO:0003677">
    <property type="term" value="F:DNA binding"/>
    <property type="evidence" value="ECO:0007669"/>
    <property type="project" value="UniProtKB-KW"/>
</dbReference>
<dbReference type="CDD" id="cd02440">
    <property type="entry name" value="AdoMet_MTases"/>
    <property type="match status" value="1"/>
</dbReference>
<dbReference type="PROSITE" id="PS00846">
    <property type="entry name" value="HTH_ARSR_1"/>
    <property type="match status" value="1"/>
</dbReference>
<proteinExistence type="predicted"/>
<dbReference type="GO" id="GO:0003700">
    <property type="term" value="F:DNA-binding transcription factor activity"/>
    <property type="evidence" value="ECO:0007669"/>
    <property type="project" value="InterPro"/>
</dbReference>
<dbReference type="Proteomes" id="UP000694001">
    <property type="component" value="Chromosome"/>
</dbReference>
<dbReference type="InterPro" id="IPR001845">
    <property type="entry name" value="HTH_ArsR_DNA-bd_dom"/>
</dbReference>
<dbReference type="KEGG" id="elio:KO353_04335"/>
<dbReference type="InterPro" id="IPR013216">
    <property type="entry name" value="Methyltransf_11"/>
</dbReference>
<dbReference type="GO" id="GO:0008757">
    <property type="term" value="F:S-adenosylmethionine-dependent methyltransferase activity"/>
    <property type="evidence" value="ECO:0007669"/>
    <property type="project" value="InterPro"/>
</dbReference>
<gene>
    <name evidence="5" type="ORF">KO353_04335</name>
</gene>
<dbReference type="CDD" id="cd00090">
    <property type="entry name" value="HTH_ARSR"/>
    <property type="match status" value="1"/>
</dbReference>
<dbReference type="AlphaFoldDB" id="A0A975YK80"/>
<evidence type="ECO:0000256" key="3">
    <source>
        <dbReference type="ARBA" id="ARBA00023163"/>
    </source>
</evidence>
<dbReference type="SMART" id="SM00418">
    <property type="entry name" value="HTH_ARSR"/>
    <property type="match status" value="1"/>
</dbReference>
<dbReference type="PANTHER" id="PTHR42912">
    <property type="entry name" value="METHYLTRANSFERASE"/>
    <property type="match status" value="1"/>
</dbReference>
<dbReference type="RefSeq" id="WP_218286520.1">
    <property type="nucleotide sequence ID" value="NZ_CP076448.1"/>
</dbReference>
<dbReference type="EMBL" id="CP076448">
    <property type="protein sequence ID" value="QXM25464.1"/>
    <property type="molecule type" value="Genomic_DNA"/>
</dbReference>
<keyword evidence="6" id="KW-1185">Reference proteome</keyword>
<feature type="domain" description="HTH arsR-type" evidence="4">
    <location>
        <begin position="1"/>
        <end position="90"/>
    </location>
</feature>
<reference evidence="5" key="1">
    <citation type="submission" date="2021-06" db="EMBL/GenBank/DDBJ databases">
        <title>Elioraea tepida, sp. nov., a moderately thermophilic aerobic anoxygenic phototrophic bacterium isolated from an alkaline siliceous hot spring mat community in Yellowstone National Park, WY, USA.</title>
        <authorList>
            <person name="Saini M.K."/>
            <person name="Yoshida S."/>
            <person name="Sebastian A."/>
            <person name="Hirose S."/>
            <person name="Hara E."/>
            <person name="Tamaki H."/>
            <person name="Soulier N.T."/>
            <person name="Albert I."/>
            <person name="Hanada S."/>
            <person name="Bryant D.A."/>
            <person name="Tank M."/>
        </authorList>
    </citation>
    <scope>NUCLEOTIDE SEQUENCE</scope>
    <source>
        <strain evidence="5">MS-P2</strain>
    </source>
</reference>
<protein>
    <submittedName>
        <fullName evidence="5">Metalloregulator ArsR/SmtB family transcription factor</fullName>
    </submittedName>
</protein>
<dbReference type="NCBIfam" id="NF033788">
    <property type="entry name" value="HTH_metalloreg"/>
    <property type="match status" value="1"/>
</dbReference>
<evidence type="ECO:0000313" key="6">
    <source>
        <dbReference type="Proteomes" id="UP000694001"/>
    </source>
</evidence>
<dbReference type="InterPro" id="IPR011991">
    <property type="entry name" value="ArsR-like_HTH"/>
</dbReference>